<reference evidence="1" key="1">
    <citation type="submission" date="2020-12" db="EMBL/GenBank/DDBJ databases">
        <title>Metabolic potential, ecology and presence of endohyphal bacteria is reflected in genomic diversity of Mucoromycotina.</title>
        <authorList>
            <person name="Muszewska A."/>
            <person name="Okrasinska A."/>
            <person name="Steczkiewicz K."/>
            <person name="Drgas O."/>
            <person name="Orlowska M."/>
            <person name="Perlinska-Lenart U."/>
            <person name="Aleksandrzak-Piekarczyk T."/>
            <person name="Szatraj K."/>
            <person name="Zielenkiewicz U."/>
            <person name="Pilsyk S."/>
            <person name="Malc E."/>
            <person name="Mieczkowski P."/>
            <person name="Kruszewska J.S."/>
            <person name="Biernat P."/>
            <person name="Pawlowska J."/>
        </authorList>
    </citation>
    <scope>NUCLEOTIDE SEQUENCE</scope>
    <source>
        <strain evidence="1">WA0000067209</strain>
    </source>
</reference>
<gene>
    <name evidence="1" type="ORF">INT43_004090</name>
</gene>
<organism evidence="1 2">
    <name type="scientific">Mortierella isabellina</name>
    <name type="common">Filamentous fungus</name>
    <name type="synonym">Umbelopsis isabellina</name>
    <dbReference type="NCBI Taxonomy" id="91625"/>
    <lineage>
        <taxon>Eukaryota</taxon>
        <taxon>Fungi</taxon>
        <taxon>Fungi incertae sedis</taxon>
        <taxon>Mucoromycota</taxon>
        <taxon>Mucoromycotina</taxon>
        <taxon>Umbelopsidomycetes</taxon>
        <taxon>Umbelopsidales</taxon>
        <taxon>Umbelopsidaceae</taxon>
        <taxon>Umbelopsis</taxon>
    </lineage>
</organism>
<comment type="caution">
    <text evidence="1">The sequence shown here is derived from an EMBL/GenBank/DDBJ whole genome shotgun (WGS) entry which is preliminary data.</text>
</comment>
<dbReference type="SUPFAM" id="SSF52540">
    <property type="entry name" value="P-loop containing nucleoside triphosphate hydrolases"/>
    <property type="match status" value="1"/>
</dbReference>
<dbReference type="EMBL" id="JAEPQZ010000006">
    <property type="protein sequence ID" value="KAG2180301.1"/>
    <property type="molecule type" value="Genomic_DNA"/>
</dbReference>
<dbReference type="PANTHER" id="PTHR46644">
    <property type="entry name" value="DNA REPAIR PROTEIN XRCC2"/>
    <property type="match status" value="1"/>
</dbReference>
<dbReference type="AlphaFoldDB" id="A0A8H7PW59"/>
<sequence length="267" mass="30611">MNFRGLSCTGKTSLLTSIVAQSILPSTWEFQVGEDTFSIDLGGSGASVIFLDLDLQFTVNRLYSVALYRVTNAIENSPHEIKTKLLGRDESIQKLILESLGRCHLFKIASIEDFSNTLYGLPRWFEKHSEENVQFVMIDSLSSLLWSKEDQTGINHHMYGSQTEKVHIQITKIIRQMQAKWNFVLCTTSRKIAASTADELPPCWTKFWDFCLDLNRYDNDQTKQLADYHCQLVRSSRSHVPLETSHAQFGLRYTIKDNDIVTFDDIE</sequence>
<protein>
    <recommendedName>
        <fullName evidence="3">DNA recombination and repair protein Rad51-like C-terminal domain-containing protein</fullName>
    </recommendedName>
</protein>
<proteinExistence type="predicted"/>
<dbReference type="InterPro" id="IPR027417">
    <property type="entry name" value="P-loop_NTPase"/>
</dbReference>
<dbReference type="GO" id="GO:0005657">
    <property type="term" value="C:replication fork"/>
    <property type="evidence" value="ECO:0007669"/>
    <property type="project" value="InterPro"/>
</dbReference>
<evidence type="ECO:0000313" key="1">
    <source>
        <dbReference type="EMBL" id="KAG2180301.1"/>
    </source>
</evidence>
<dbReference type="GO" id="GO:0033063">
    <property type="term" value="C:Rad51B-Rad51C-Rad51D-XRCC2 complex"/>
    <property type="evidence" value="ECO:0007669"/>
    <property type="project" value="InterPro"/>
</dbReference>
<evidence type="ECO:0008006" key="3">
    <source>
        <dbReference type="Google" id="ProtNLM"/>
    </source>
</evidence>
<name>A0A8H7PW59_MORIS</name>
<evidence type="ECO:0000313" key="2">
    <source>
        <dbReference type="Proteomes" id="UP000654370"/>
    </source>
</evidence>
<dbReference type="GO" id="GO:0042148">
    <property type="term" value="P:DNA strand invasion"/>
    <property type="evidence" value="ECO:0007669"/>
    <property type="project" value="TreeGrafter"/>
</dbReference>
<dbReference type="GO" id="GO:0000400">
    <property type="term" value="F:four-way junction DNA binding"/>
    <property type="evidence" value="ECO:0007669"/>
    <property type="project" value="TreeGrafter"/>
</dbReference>
<accession>A0A8H7PW59</accession>
<dbReference type="GO" id="GO:0000724">
    <property type="term" value="P:double-strand break repair via homologous recombination"/>
    <property type="evidence" value="ECO:0007669"/>
    <property type="project" value="InterPro"/>
</dbReference>
<dbReference type="PANTHER" id="PTHR46644:SF2">
    <property type="entry name" value="DNA REPAIR PROTEIN XRCC2"/>
    <property type="match status" value="1"/>
</dbReference>
<keyword evidence="2" id="KW-1185">Reference proteome</keyword>
<dbReference type="OrthoDB" id="420422at2759"/>
<dbReference type="Gene3D" id="3.40.50.300">
    <property type="entry name" value="P-loop containing nucleotide triphosphate hydrolases"/>
    <property type="match status" value="1"/>
</dbReference>
<dbReference type="InterPro" id="IPR030547">
    <property type="entry name" value="XRCC2"/>
</dbReference>
<dbReference type="Proteomes" id="UP000654370">
    <property type="component" value="Unassembled WGS sequence"/>
</dbReference>